<dbReference type="AlphaFoldDB" id="A0A218Z999"/>
<protein>
    <submittedName>
        <fullName evidence="1">Uncharacterized protein</fullName>
    </submittedName>
</protein>
<comment type="caution">
    <text evidence="1">The sequence shown here is derived from an EMBL/GenBank/DDBJ whole genome shotgun (WGS) entry which is preliminary data.</text>
</comment>
<organism evidence="1 2">
    <name type="scientific">Diplocarpon coronariae</name>
    <dbReference type="NCBI Taxonomy" id="2795749"/>
    <lineage>
        <taxon>Eukaryota</taxon>
        <taxon>Fungi</taxon>
        <taxon>Dikarya</taxon>
        <taxon>Ascomycota</taxon>
        <taxon>Pezizomycotina</taxon>
        <taxon>Leotiomycetes</taxon>
        <taxon>Helotiales</taxon>
        <taxon>Drepanopezizaceae</taxon>
        <taxon>Diplocarpon</taxon>
    </lineage>
</organism>
<sequence>MNSPNPAQGPAGVLDDKLARMFSALGLGDQSLSPSQKPKSRRRSLPRCKKLLGIFQALERDIESKLAAAEISPRDLQLLESLPAVVPIKQKMIVLLGRGGTPCPGGDNFVEVLRRFTAYLEAMIAGFETGGDRGADPMDESGD</sequence>
<name>A0A218Z999_9HELO</name>
<gene>
    <name evidence="1" type="ORF">B2J93_5690</name>
</gene>
<dbReference type="InParanoid" id="A0A218Z999"/>
<evidence type="ECO:0000313" key="1">
    <source>
        <dbReference type="EMBL" id="OWP04671.1"/>
    </source>
</evidence>
<proteinExistence type="predicted"/>
<accession>A0A218Z999</accession>
<evidence type="ECO:0000313" key="2">
    <source>
        <dbReference type="Proteomes" id="UP000242519"/>
    </source>
</evidence>
<dbReference type="EMBL" id="MZNU01000095">
    <property type="protein sequence ID" value="OWP04671.1"/>
    <property type="molecule type" value="Genomic_DNA"/>
</dbReference>
<dbReference type="Proteomes" id="UP000242519">
    <property type="component" value="Unassembled WGS sequence"/>
</dbReference>
<reference evidence="1 2" key="1">
    <citation type="submission" date="2017-04" db="EMBL/GenBank/DDBJ databases">
        <title>Draft genome sequence of Marssonina coronaria NL1: causal agent of apple blotch.</title>
        <authorList>
            <person name="Cheng Q."/>
        </authorList>
    </citation>
    <scope>NUCLEOTIDE SEQUENCE [LARGE SCALE GENOMIC DNA]</scope>
    <source>
        <strain evidence="1 2">NL1</strain>
    </source>
</reference>
<keyword evidence="2" id="KW-1185">Reference proteome</keyword>